<feature type="transmembrane region" description="Helical" evidence="1">
    <location>
        <begin position="12"/>
        <end position="30"/>
    </location>
</feature>
<evidence type="ECO:0000313" key="2">
    <source>
        <dbReference type="EMBL" id="VAW80823.1"/>
    </source>
</evidence>
<feature type="transmembrane region" description="Helical" evidence="1">
    <location>
        <begin position="100"/>
        <end position="124"/>
    </location>
</feature>
<name>A0A3B0YY02_9ZZZZ</name>
<proteinExistence type="predicted"/>
<sequence length="126" mass="14011">MEIIVEKVSAIFLLVLGLSYLINPSGWVLYAKMLQKQPQQFFSLFILILLLGSTIVVSHNVWVASPIVIVTLLGWIMLIKGVMLLLFPKLFVLLKLSDQILLNIIFTNGVVLTAGGGILVYLLFIL</sequence>
<evidence type="ECO:0000256" key="1">
    <source>
        <dbReference type="SAM" id="Phobius"/>
    </source>
</evidence>
<keyword evidence="1" id="KW-0812">Transmembrane</keyword>
<dbReference type="EMBL" id="UOFL01000205">
    <property type="protein sequence ID" value="VAW80823.1"/>
    <property type="molecule type" value="Genomic_DNA"/>
</dbReference>
<keyword evidence="1" id="KW-0472">Membrane</keyword>
<dbReference type="AlphaFoldDB" id="A0A3B0YY02"/>
<feature type="transmembrane region" description="Helical" evidence="1">
    <location>
        <begin position="67"/>
        <end position="88"/>
    </location>
</feature>
<gene>
    <name evidence="2" type="ORF">MNBD_GAMMA12-2403</name>
</gene>
<keyword evidence="1" id="KW-1133">Transmembrane helix</keyword>
<accession>A0A3B0YY02</accession>
<protein>
    <submittedName>
        <fullName evidence="2">Uncharacterized protein</fullName>
    </submittedName>
</protein>
<feature type="transmembrane region" description="Helical" evidence="1">
    <location>
        <begin position="42"/>
        <end position="61"/>
    </location>
</feature>
<reference evidence="2" key="1">
    <citation type="submission" date="2018-06" db="EMBL/GenBank/DDBJ databases">
        <authorList>
            <person name="Zhirakovskaya E."/>
        </authorList>
    </citation>
    <scope>NUCLEOTIDE SEQUENCE</scope>
</reference>
<organism evidence="2">
    <name type="scientific">hydrothermal vent metagenome</name>
    <dbReference type="NCBI Taxonomy" id="652676"/>
    <lineage>
        <taxon>unclassified sequences</taxon>
        <taxon>metagenomes</taxon>
        <taxon>ecological metagenomes</taxon>
    </lineage>
</organism>